<comment type="caution">
    <text evidence="2">The sequence shown here is derived from an EMBL/GenBank/DDBJ whole genome shotgun (WGS) entry which is preliminary data.</text>
</comment>
<keyword evidence="3" id="KW-1185">Reference proteome</keyword>
<organism evidence="2 3">
    <name type="scientific">Stephania cephalantha</name>
    <dbReference type="NCBI Taxonomy" id="152367"/>
    <lineage>
        <taxon>Eukaryota</taxon>
        <taxon>Viridiplantae</taxon>
        <taxon>Streptophyta</taxon>
        <taxon>Embryophyta</taxon>
        <taxon>Tracheophyta</taxon>
        <taxon>Spermatophyta</taxon>
        <taxon>Magnoliopsida</taxon>
        <taxon>Ranunculales</taxon>
        <taxon>Menispermaceae</taxon>
        <taxon>Menispermoideae</taxon>
        <taxon>Cissampelideae</taxon>
        <taxon>Stephania</taxon>
    </lineage>
</organism>
<proteinExistence type="predicted"/>
<dbReference type="EMBL" id="JBBNAG010000005">
    <property type="protein sequence ID" value="KAK9132099.1"/>
    <property type="molecule type" value="Genomic_DNA"/>
</dbReference>
<accession>A0AAP0P6N9</accession>
<evidence type="ECO:0000256" key="1">
    <source>
        <dbReference type="SAM" id="MobiDB-lite"/>
    </source>
</evidence>
<protein>
    <submittedName>
        <fullName evidence="2">Uncharacterized protein</fullName>
    </submittedName>
</protein>
<name>A0AAP0P6N9_9MAGN</name>
<gene>
    <name evidence="2" type="ORF">Scep_011627</name>
</gene>
<feature type="region of interest" description="Disordered" evidence="1">
    <location>
        <begin position="74"/>
        <end position="106"/>
    </location>
</feature>
<evidence type="ECO:0000313" key="3">
    <source>
        <dbReference type="Proteomes" id="UP001419268"/>
    </source>
</evidence>
<sequence length="106" mass="11348">MATTIGGARRRRRLVLVAPKRDDGVAAVEAGRRDCGRRRWRQHGELATVEAAKAGQPVNDASHRWRCEAAARSKAATVRAVDGGDDGDGGGGETGSERMKAAVRRR</sequence>
<reference evidence="2 3" key="1">
    <citation type="submission" date="2024-01" db="EMBL/GenBank/DDBJ databases">
        <title>Genome assemblies of Stephania.</title>
        <authorList>
            <person name="Yang L."/>
        </authorList>
    </citation>
    <scope>NUCLEOTIDE SEQUENCE [LARGE SCALE GENOMIC DNA]</scope>
    <source>
        <strain evidence="2">JXDWG</strain>
        <tissue evidence="2">Leaf</tissue>
    </source>
</reference>
<dbReference type="Proteomes" id="UP001419268">
    <property type="component" value="Unassembled WGS sequence"/>
</dbReference>
<evidence type="ECO:0000313" key="2">
    <source>
        <dbReference type="EMBL" id="KAK9132099.1"/>
    </source>
</evidence>
<dbReference type="AlphaFoldDB" id="A0AAP0P6N9"/>